<dbReference type="EMBL" id="JAKVPY010000033">
    <property type="protein sequence ID" value="MCH4565262.1"/>
    <property type="molecule type" value="Genomic_DNA"/>
</dbReference>
<accession>A0ABS9RZH6</accession>
<dbReference type="RefSeq" id="WP_240569804.1">
    <property type="nucleotide sequence ID" value="NZ_JAKVPY010000033.1"/>
</dbReference>
<evidence type="ECO:0000313" key="3">
    <source>
        <dbReference type="Proteomes" id="UP001202117"/>
    </source>
</evidence>
<dbReference type="Proteomes" id="UP001202117">
    <property type="component" value="Unassembled WGS sequence"/>
</dbReference>
<dbReference type="Gene3D" id="3.40.50.300">
    <property type="entry name" value="P-loop containing nucleotide triphosphate hydrolases"/>
    <property type="match status" value="2"/>
</dbReference>
<name>A0ABS9RZH6_9GAMM</name>
<evidence type="ECO:0000256" key="1">
    <source>
        <dbReference type="SAM" id="Coils"/>
    </source>
</evidence>
<keyword evidence="3" id="KW-1185">Reference proteome</keyword>
<organism evidence="2 3">
    <name type="scientific">Halomonas flagellata</name>
    <dbReference type="NCBI Taxonomy" id="2920385"/>
    <lineage>
        <taxon>Bacteria</taxon>
        <taxon>Pseudomonadati</taxon>
        <taxon>Pseudomonadota</taxon>
        <taxon>Gammaproteobacteria</taxon>
        <taxon>Oceanospirillales</taxon>
        <taxon>Halomonadaceae</taxon>
        <taxon>Halomonas</taxon>
    </lineage>
</organism>
<evidence type="ECO:0000313" key="2">
    <source>
        <dbReference type="EMBL" id="MCH4565262.1"/>
    </source>
</evidence>
<sequence length="589" mass="67522">MVLLNVQIEPTGGQGWQSPVLEFGEQLTQLFGPNGCGKTPLIQSVAYALGYPVTFREDIYQHCESVTLNLRAGEQEVCLKRRIDRGFDAQIIADGEVASFYDEKEFSRALFDLLNVERETLTSTQNEPVTPYLSTFLPLFYLDQDTAYTSLYNPPASFIKDQYAEMVRLAFGIPPKHSFDKKKIGIEKKRWLEGLDRAVVRKQSLMESLTAELPSPRRSLSELQTDIEQTMERIEALKESESLSSDAYSAVSSLIHDRKRVADELASEMRDLRMRADGFVSIKDEIETEINTLSLNEEARRLFSSFEDICAKPECGLFLTSAESYGKNLLYLRDQVKDLDRNTQLQRGRITELDRRLSEIKGEIAELQRRRERIRSGEGIDGVLETMTELTKTMFALQSEADSVERLESEQESYIELLNEREKVQNDLASMGGSGAVSDIRLLELRRDLREQILFWLDTLHTKNVSREVHVDNDFGVHFGEEKIRQFRGSTLVRVILAIRAALFELYTRDPANRFRFFILDTPRQQDIEAVDLGNFIAKLKELARQNQAQVIFSTTEYHYECDAEDREWTPQYQGTEQKMFLGVGGPAE</sequence>
<gene>
    <name evidence="2" type="ORF">MKP05_19365</name>
</gene>
<evidence type="ECO:0008006" key="4">
    <source>
        <dbReference type="Google" id="ProtNLM"/>
    </source>
</evidence>
<dbReference type="InterPro" id="IPR027417">
    <property type="entry name" value="P-loop_NTPase"/>
</dbReference>
<dbReference type="SUPFAM" id="SSF52540">
    <property type="entry name" value="P-loop containing nucleoside triphosphate hydrolases"/>
    <property type="match status" value="1"/>
</dbReference>
<protein>
    <recommendedName>
        <fullName evidence="4">Rad50/SbcC-type AAA domain-containing protein</fullName>
    </recommendedName>
</protein>
<comment type="caution">
    <text evidence="2">The sequence shown here is derived from an EMBL/GenBank/DDBJ whole genome shotgun (WGS) entry which is preliminary data.</text>
</comment>
<feature type="coiled-coil region" evidence="1">
    <location>
        <begin position="350"/>
        <end position="377"/>
    </location>
</feature>
<proteinExistence type="predicted"/>
<keyword evidence="1" id="KW-0175">Coiled coil</keyword>
<reference evidence="2 3" key="1">
    <citation type="submission" date="2022-02" db="EMBL/GenBank/DDBJ databases">
        <title>Halomonas fukangensis sp. nov., a halophilic bacterium isolated from a bulk soil of Kalidium foliatum at Fukang.</title>
        <authorList>
            <person name="Huang Y."/>
        </authorList>
    </citation>
    <scope>NUCLEOTIDE SEQUENCE [LARGE SCALE GENOMIC DNA]</scope>
    <source>
        <strain evidence="2 3">EGI 63088</strain>
    </source>
</reference>